<name>A0A7X4VXK0_9GAMM</name>
<comment type="caution">
    <text evidence="1">The sequence shown here is derived from an EMBL/GenBank/DDBJ whole genome shotgun (WGS) entry which is preliminary data.</text>
</comment>
<dbReference type="AlphaFoldDB" id="A0A7X4VXK0"/>
<keyword evidence="2" id="KW-1185">Reference proteome</keyword>
<proteinExistence type="predicted"/>
<sequence>MAKRVITLSVQSERITFTADDWPAIKRAVGQALDRDGGRKETGRDSLIQAQGFDVAERSKLTGERVYEAS</sequence>
<dbReference type="Proteomes" id="UP000448235">
    <property type="component" value="Unassembled WGS sequence"/>
</dbReference>
<gene>
    <name evidence="1" type="ORF">GRB80_00390</name>
</gene>
<dbReference type="EMBL" id="WUTS01000001">
    <property type="protein sequence ID" value="NAW11308.1"/>
    <property type="molecule type" value="Genomic_DNA"/>
</dbReference>
<evidence type="ECO:0000313" key="2">
    <source>
        <dbReference type="Proteomes" id="UP000448235"/>
    </source>
</evidence>
<evidence type="ECO:0000313" key="1">
    <source>
        <dbReference type="EMBL" id="NAW11308.1"/>
    </source>
</evidence>
<protein>
    <submittedName>
        <fullName evidence="1">Uncharacterized protein</fullName>
    </submittedName>
</protein>
<reference evidence="1 2" key="1">
    <citation type="submission" date="2019-12" db="EMBL/GenBank/DDBJ databases">
        <title>Draft genome sequencing of Halomonas icarensis D1-1.</title>
        <authorList>
            <person name="Pandiyan K."/>
            <person name="Kushwaha P."/>
            <person name="Gowdham M."/>
            <person name="Chakdar H."/>
            <person name="Singh A."/>
            <person name="Kumar M."/>
            <person name="Saxena A.K."/>
        </authorList>
    </citation>
    <scope>NUCLEOTIDE SEQUENCE [LARGE SCALE GENOMIC DNA]</scope>
    <source>
        <strain evidence="1 2">D1-1</strain>
    </source>
</reference>
<accession>A0A7X4VXK0</accession>
<organism evidence="1 2">
    <name type="scientific">Halomonas icarae</name>
    <dbReference type="NCBI Taxonomy" id="2691040"/>
    <lineage>
        <taxon>Bacteria</taxon>
        <taxon>Pseudomonadati</taxon>
        <taxon>Pseudomonadota</taxon>
        <taxon>Gammaproteobacteria</taxon>
        <taxon>Oceanospirillales</taxon>
        <taxon>Halomonadaceae</taxon>
        <taxon>Halomonas</taxon>
    </lineage>
</organism>
<dbReference type="RefSeq" id="WP_161422149.1">
    <property type="nucleotide sequence ID" value="NZ_JARWMY010000002.1"/>
</dbReference>